<dbReference type="OrthoDB" id="5797019at2759"/>
<dbReference type="PeptideAtlas" id="X5D9P6"/>
<accession>X5D9P6</accession>
<organism evidence="1">
    <name type="scientific">Homo sapiens</name>
    <name type="common">Human</name>
    <dbReference type="NCBI Taxonomy" id="9606"/>
    <lineage>
        <taxon>Eukaryota</taxon>
        <taxon>Metazoa</taxon>
        <taxon>Chordata</taxon>
        <taxon>Craniata</taxon>
        <taxon>Vertebrata</taxon>
        <taxon>Euteleostomi</taxon>
        <taxon>Mammalia</taxon>
        <taxon>Eutheria</taxon>
        <taxon>Euarchontoglires</taxon>
        <taxon>Primates</taxon>
        <taxon>Haplorrhini</taxon>
        <taxon>Catarrhini</taxon>
        <taxon>Hominidae</taxon>
        <taxon>Homo</taxon>
    </lineage>
</organism>
<evidence type="ECO:0000313" key="1">
    <source>
        <dbReference type="EMBL" id="AHW56733.1"/>
    </source>
</evidence>
<proteinExistence type="evidence at transcript level"/>
<gene>
    <name evidence="1" type="primary">TSC2</name>
</gene>
<reference evidence="1" key="1">
    <citation type="journal article" date="2014" name="Nat. Commun.">
        <title>Protein interaction network of alternatively spliced isoforms from brain links genetic risk factors for autism.</title>
        <authorList>
            <person name="Corominas R."/>
            <person name="Yang X."/>
            <person name="Lin G.N."/>
            <person name="Kang S."/>
            <person name="Shen Y."/>
            <person name="Ghamsari L."/>
            <person name="Broly M."/>
            <person name="Rodriguez M."/>
            <person name="Tam S."/>
            <person name="Wanamaker S.A."/>
            <person name="Fan C."/>
            <person name="Yi S."/>
            <person name="Tasan M."/>
            <person name="Lemmens I."/>
            <person name="Kuang X."/>
            <person name="Zhao N."/>
            <person name="Malhotra D."/>
            <person name="Michaelson J.J."/>
            <person name="Vacic V."/>
            <person name="Calderwood M.A."/>
            <person name="Roth F.P."/>
            <person name="Tavernier J."/>
            <person name="Horvath S."/>
            <person name="Salehi-Ashtiani K."/>
            <person name="Korkin D."/>
            <person name="Sebat J."/>
            <person name="Hill D.E."/>
            <person name="Hao T."/>
            <person name="Vidal M."/>
            <person name="Iakoucheva L.M."/>
        </authorList>
    </citation>
    <scope>NUCLEOTIDE SEQUENCE</scope>
    <source>
        <tissue evidence="1">Fetal whole brain</tissue>
    </source>
</reference>
<name>X5D9P6_HUMAN</name>
<dbReference type="EMBL" id="KJ535094">
    <property type="protein sequence ID" value="AHW56733.1"/>
    <property type="molecule type" value="mRNA"/>
</dbReference>
<dbReference type="ChiTaRS" id="TSC2">
    <property type="organism name" value="human"/>
</dbReference>
<sequence>MAKPTSKDSGLKEKFKILLGLGTPRPAQQGWSRAVQPLLRLRLHGARERL</sequence>
<protein>
    <submittedName>
        <fullName evidence="1">Tuberous sclerosis 2 isoform F</fullName>
    </submittedName>
</protein>
<dbReference type="AlphaFoldDB" id="X5D9P6"/>